<dbReference type="InterPro" id="IPR009671">
    <property type="entry name" value="RraB_dom"/>
</dbReference>
<protein>
    <submittedName>
        <fullName evidence="2">Ribonuclease E inhibitor RraB</fullName>
    </submittedName>
</protein>
<evidence type="ECO:0000313" key="2">
    <source>
        <dbReference type="EMBL" id="MFD2275371.1"/>
    </source>
</evidence>
<evidence type="ECO:0000259" key="1">
    <source>
        <dbReference type="Pfam" id="PF06877"/>
    </source>
</evidence>
<dbReference type="Pfam" id="PF06877">
    <property type="entry name" value="RraB"/>
    <property type="match status" value="1"/>
</dbReference>
<organism evidence="2 3">
    <name type="scientific">Rubritalea spongiae</name>
    <dbReference type="NCBI Taxonomy" id="430797"/>
    <lineage>
        <taxon>Bacteria</taxon>
        <taxon>Pseudomonadati</taxon>
        <taxon>Verrucomicrobiota</taxon>
        <taxon>Verrucomicrobiia</taxon>
        <taxon>Verrucomicrobiales</taxon>
        <taxon>Rubritaleaceae</taxon>
        <taxon>Rubritalea</taxon>
    </lineage>
</organism>
<dbReference type="Gene3D" id="3.30.70.970">
    <property type="entry name" value="RraB-like"/>
    <property type="match status" value="1"/>
</dbReference>
<comment type="caution">
    <text evidence="2">The sequence shown here is derived from an EMBL/GenBank/DDBJ whole genome shotgun (WGS) entry which is preliminary data.</text>
</comment>
<dbReference type="RefSeq" id="WP_377092508.1">
    <property type="nucleotide sequence ID" value="NZ_JBHSJM010000001.1"/>
</dbReference>
<reference evidence="3" key="1">
    <citation type="journal article" date="2019" name="Int. J. Syst. Evol. Microbiol.">
        <title>The Global Catalogue of Microorganisms (GCM) 10K type strain sequencing project: providing services to taxonomists for standard genome sequencing and annotation.</title>
        <authorList>
            <consortium name="The Broad Institute Genomics Platform"/>
            <consortium name="The Broad Institute Genome Sequencing Center for Infectious Disease"/>
            <person name="Wu L."/>
            <person name="Ma J."/>
        </authorList>
    </citation>
    <scope>NUCLEOTIDE SEQUENCE [LARGE SCALE GENOMIC DNA]</scope>
    <source>
        <strain evidence="3">JCM 16545</strain>
    </source>
</reference>
<dbReference type="InterPro" id="IPR036701">
    <property type="entry name" value="RraB-like_sf"/>
</dbReference>
<dbReference type="Proteomes" id="UP001597297">
    <property type="component" value="Unassembled WGS sequence"/>
</dbReference>
<proteinExistence type="predicted"/>
<evidence type="ECO:0000313" key="3">
    <source>
        <dbReference type="Proteomes" id="UP001597297"/>
    </source>
</evidence>
<accession>A0ABW5DYH2</accession>
<gene>
    <name evidence="2" type="ORF">ACFSQZ_02715</name>
</gene>
<name>A0ABW5DYH2_9BACT</name>
<dbReference type="EMBL" id="JBHUJC010000004">
    <property type="protein sequence ID" value="MFD2275371.1"/>
    <property type="molecule type" value="Genomic_DNA"/>
</dbReference>
<sequence length="76" mass="8816">MNIKTDLESQGYTFVDIYQADRDSEDENPLWYLHVEKIETHSPSSLDARNDELYKLAHKHNISSYDGMDVGPTKQN</sequence>
<feature type="domain" description="Regulator of ribonuclease activity B" evidence="1">
    <location>
        <begin position="5"/>
        <end position="70"/>
    </location>
</feature>
<keyword evidence="3" id="KW-1185">Reference proteome</keyword>